<proteinExistence type="predicted"/>
<sequence>MQLLRSGSLSQHHYHMMSRTPMTLERYVAICMPLRHAELCSTRSTMHCILIIHGISSIPCI</sequence>
<gene>
    <name evidence="1" type="ORF">FQA47_022435</name>
</gene>
<dbReference type="SUPFAM" id="SSF81321">
    <property type="entry name" value="Family A G protein-coupled receptor-like"/>
    <property type="match status" value="1"/>
</dbReference>
<accession>A0A834CEZ0</accession>
<organism evidence="1 2">
    <name type="scientific">Oryzias melastigma</name>
    <name type="common">Marine medaka</name>
    <dbReference type="NCBI Taxonomy" id="30732"/>
    <lineage>
        <taxon>Eukaryota</taxon>
        <taxon>Metazoa</taxon>
        <taxon>Chordata</taxon>
        <taxon>Craniata</taxon>
        <taxon>Vertebrata</taxon>
        <taxon>Euteleostomi</taxon>
        <taxon>Actinopterygii</taxon>
        <taxon>Neopterygii</taxon>
        <taxon>Teleostei</taxon>
        <taxon>Neoteleostei</taxon>
        <taxon>Acanthomorphata</taxon>
        <taxon>Ovalentaria</taxon>
        <taxon>Atherinomorphae</taxon>
        <taxon>Beloniformes</taxon>
        <taxon>Adrianichthyidae</taxon>
        <taxon>Oryziinae</taxon>
        <taxon>Oryzias</taxon>
    </lineage>
</organism>
<dbReference type="Proteomes" id="UP000646548">
    <property type="component" value="Unassembled WGS sequence"/>
</dbReference>
<feature type="non-terminal residue" evidence="1">
    <location>
        <position position="61"/>
    </location>
</feature>
<name>A0A834CEZ0_ORYME</name>
<comment type="caution">
    <text evidence="1">The sequence shown here is derived from an EMBL/GenBank/DDBJ whole genome shotgun (WGS) entry which is preliminary data.</text>
</comment>
<dbReference type="EMBL" id="WKFB01000292">
    <property type="protein sequence ID" value="KAF6728142.1"/>
    <property type="molecule type" value="Genomic_DNA"/>
</dbReference>
<dbReference type="Gene3D" id="1.20.1070.10">
    <property type="entry name" value="Rhodopsin 7-helix transmembrane proteins"/>
    <property type="match status" value="1"/>
</dbReference>
<evidence type="ECO:0000313" key="2">
    <source>
        <dbReference type="Proteomes" id="UP000646548"/>
    </source>
</evidence>
<evidence type="ECO:0000313" key="1">
    <source>
        <dbReference type="EMBL" id="KAF6728142.1"/>
    </source>
</evidence>
<protein>
    <submittedName>
        <fullName evidence="1">Uncharacterized protein</fullName>
    </submittedName>
</protein>
<reference evidence="1" key="1">
    <citation type="journal article" name="BMC Genomics">
        <title>Long-read sequencing and de novo genome assembly of marine medaka (Oryzias melastigma).</title>
        <authorList>
            <person name="Liang P."/>
            <person name="Saqib H.S.A."/>
            <person name="Ni X."/>
            <person name="Shen Y."/>
        </authorList>
    </citation>
    <scope>NUCLEOTIDE SEQUENCE</scope>
    <source>
        <strain evidence="1">Bigg-433</strain>
    </source>
</reference>
<dbReference type="AlphaFoldDB" id="A0A834CEZ0"/>